<keyword evidence="2" id="KW-1185">Reference proteome</keyword>
<reference evidence="1 2" key="1">
    <citation type="journal article" date="2020" name="ISME J.">
        <title>Uncovering the hidden diversity of litter-decomposition mechanisms in mushroom-forming fungi.</title>
        <authorList>
            <person name="Floudas D."/>
            <person name="Bentzer J."/>
            <person name="Ahren D."/>
            <person name="Johansson T."/>
            <person name="Persson P."/>
            <person name="Tunlid A."/>
        </authorList>
    </citation>
    <scope>NUCLEOTIDE SEQUENCE [LARGE SCALE GENOMIC DNA]</scope>
    <source>
        <strain evidence="1 2">CBS 101986</strain>
    </source>
</reference>
<proteinExistence type="predicted"/>
<accession>A0A8H5BHL8</accession>
<dbReference type="Proteomes" id="UP000567179">
    <property type="component" value="Unassembled WGS sequence"/>
</dbReference>
<dbReference type="EMBL" id="JAACJJ010000028">
    <property type="protein sequence ID" value="KAF5322297.1"/>
    <property type="molecule type" value="Genomic_DNA"/>
</dbReference>
<dbReference type="OrthoDB" id="3118365at2759"/>
<evidence type="ECO:0000313" key="2">
    <source>
        <dbReference type="Proteomes" id="UP000567179"/>
    </source>
</evidence>
<sequence length="268" mass="29491">MPIPGSGQEHHHGYTSHNHHSAVFGDNVFIAGGSFTFNNHVYPSSQQQVLNILCPLAGSSRIDSRLLHNSNEYEDVRLPGSQILQEVMDHLSKRGAVQHGFTHFIRDGSSKLVSIPIAEHLACQGKLLATIIFPDSPPPATKFIVATLTYQLVQAIPSSAKYVLAALRQDPGIFGRNTETQFKELFEVPLEQAHTNASTEEKRDWPNIIVLDGNAQGLAPGSAPHRILQSLSVLPVNTITFIEVASRPCSLAQRLRSIALRLTYRLRP</sequence>
<evidence type="ECO:0000313" key="1">
    <source>
        <dbReference type="EMBL" id="KAF5322297.1"/>
    </source>
</evidence>
<organism evidence="1 2">
    <name type="scientific">Psilocybe cf. subviscida</name>
    <dbReference type="NCBI Taxonomy" id="2480587"/>
    <lineage>
        <taxon>Eukaryota</taxon>
        <taxon>Fungi</taxon>
        <taxon>Dikarya</taxon>
        <taxon>Basidiomycota</taxon>
        <taxon>Agaricomycotina</taxon>
        <taxon>Agaricomycetes</taxon>
        <taxon>Agaricomycetidae</taxon>
        <taxon>Agaricales</taxon>
        <taxon>Agaricineae</taxon>
        <taxon>Strophariaceae</taxon>
        <taxon>Psilocybe</taxon>
    </lineage>
</organism>
<comment type="caution">
    <text evidence="1">The sequence shown here is derived from an EMBL/GenBank/DDBJ whole genome shotgun (WGS) entry which is preliminary data.</text>
</comment>
<protein>
    <submittedName>
        <fullName evidence="1">Uncharacterized protein</fullName>
    </submittedName>
</protein>
<gene>
    <name evidence="1" type="ORF">D9619_001946</name>
</gene>
<name>A0A8H5BHL8_9AGAR</name>
<dbReference type="AlphaFoldDB" id="A0A8H5BHL8"/>